<dbReference type="InterPro" id="IPR008490">
    <property type="entry name" value="Transposase_InsH_N"/>
</dbReference>
<accession>A0A6P2G4J3</accession>
<evidence type="ECO:0000313" key="2">
    <source>
        <dbReference type="EMBL" id="VVU48553.1"/>
    </source>
</evidence>
<evidence type="ECO:0000259" key="1">
    <source>
        <dbReference type="Pfam" id="PF05598"/>
    </source>
</evidence>
<dbReference type="AlphaFoldDB" id="A0A6P2G4J3"/>
<proteinExistence type="predicted"/>
<evidence type="ECO:0000313" key="3">
    <source>
        <dbReference type="Proteomes" id="UP000494201"/>
    </source>
</evidence>
<organism evidence="2 3">
    <name type="scientific">Burkholderia anthina</name>
    <dbReference type="NCBI Taxonomy" id="179879"/>
    <lineage>
        <taxon>Bacteria</taxon>
        <taxon>Pseudomonadati</taxon>
        <taxon>Pseudomonadota</taxon>
        <taxon>Betaproteobacteria</taxon>
        <taxon>Burkholderiales</taxon>
        <taxon>Burkholderiaceae</taxon>
        <taxon>Burkholderia</taxon>
        <taxon>Burkholderia cepacia complex</taxon>
    </lineage>
</organism>
<dbReference type="EMBL" id="CABVLY010000003">
    <property type="protein sequence ID" value="VVU48553.1"/>
    <property type="molecule type" value="Genomic_DNA"/>
</dbReference>
<feature type="domain" description="Transposase InsH N-terminal" evidence="1">
    <location>
        <begin position="2"/>
        <end position="36"/>
    </location>
</feature>
<gene>
    <name evidence="2" type="ORF">BAN20980_01252</name>
</gene>
<reference evidence="2 3" key="1">
    <citation type="submission" date="2019-09" db="EMBL/GenBank/DDBJ databases">
        <authorList>
            <person name="Depoorter E."/>
        </authorList>
    </citation>
    <scope>NUCLEOTIDE SEQUENCE [LARGE SCALE GENOMIC DNA]</scope>
    <source>
        <strain evidence="2">LMG 20980</strain>
    </source>
</reference>
<name>A0A6P2G4J3_9BURK</name>
<sequence>MQKLVEHISYNLLFQRFVILSIENALWNHSVFSKNRGGYWSSTR</sequence>
<dbReference type="Pfam" id="PF05598">
    <property type="entry name" value="DUF772"/>
    <property type="match status" value="1"/>
</dbReference>
<dbReference type="Proteomes" id="UP000494201">
    <property type="component" value="Unassembled WGS sequence"/>
</dbReference>
<protein>
    <submittedName>
        <fullName evidence="2">Putative transposase</fullName>
    </submittedName>
</protein>